<feature type="domain" description="Sulfotransferase" evidence="1">
    <location>
        <begin position="129"/>
        <end position="293"/>
    </location>
</feature>
<name>A0ABY2WWX8_9RHOB</name>
<dbReference type="InterPro" id="IPR000863">
    <property type="entry name" value="Sulfotransferase_dom"/>
</dbReference>
<protein>
    <submittedName>
        <fullName evidence="2">Sulfotransferase domain-containing protein</fullName>
    </submittedName>
</protein>
<sequence length="306" mass="36250">MTVQDNKIRTDAGLGRKSRRSRFRKRITQIPISVRKNYRLFRNPEFWQMLPLLLACRLQERNFAEERTKIFVGTHHKAMTTYFKPVLRILSFGLGTRFEEISKEIPQPETRVFLSMHSRTPLSEIGPYRGVHVMRDPRDVIVSSYYYHLWTNELWAHVPDENGLSYQDKLRSVDKKDGLFMTIRHFIYFNRETLENWNLDDPDILEVSYDALMGENRDKQYSEIFTFLGLTDRAHELGVRLMRLFEAGNRSKVPAGRTNERAHIRSGRSGQWKDELEPEHVAFIEREFGHILDKFGYPRASPELER</sequence>
<dbReference type="Gene3D" id="3.40.50.300">
    <property type="entry name" value="P-loop containing nucleotide triphosphate hydrolases"/>
    <property type="match status" value="1"/>
</dbReference>
<accession>A0ABY2WWX8</accession>
<dbReference type="SUPFAM" id="SSF52540">
    <property type="entry name" value="P-loop containing nucleoside triphosphate hydrolases"/>
    <property type="match status" value="1"/>
</dbReference>
<organism evidence="2 3">
    <name type="scientific">Ruegeria sediminis</name>
    <dbReference type="NCBI Taxonomy" id="2583820"/>
    <lineage>
        <taxon>Bacteria</taxon>
        <taxon>Pseudomonadati</taxon>
        <taxon>Pseudomonadota</taxon>
        <taxon>Alphaproteobacteria</taxon>
        <taxon>Rhodobacterales</taxon>
        <taxon>Roseobacteraceae</taxon>
        <taxon>Ruegeria</taxon>
    </lineage>
</organism>
<dbReference type="InterPro" id="IPR027417">
    <property type="entry name" value="P-loop_NTPase"/>
</dbReference>
<evidence type="ECO:0000259" key="1">
    <source>
        <dbReference type="Pfam" id="PF00685"/>
    </source>
</evidence>
<keyword evidence="3" id="KW-1185">Reference proteome</keyword>
<comment type="caution">
    <text evidence="2">The sequence shown here is derived from an EMBL/GenBank/DDBJ whole genome shotgun (WGS) entry which is preliminary data.</text>
</comment>
<gene>
    <name evidence="2" type="ORF">FGK63_12915</name>
</gene>
<dbReference type="Proteomes" id="UP001193035">
    <property type="component" value="Unassembled WGS sequence"/>
</dbReference>
<dbReference type="Pfam" id="PF00685">
    <property type="entry name" value="Sulfotransfer_1"/>
    <property type="match status" value="1"/>
</dbReference>
<reference evidence="2 3" key="1">
    <citation type="submission" date="2019-05" db="EMBL/GenBank/DDBJ databases">
        <title>Ruegeria sp. nov., isolated from tidal flat.</title>
        <authorList>
            <person name="Kim W."/>
        </authorList>
    </citation>
    <scope>NUCLEOTIDE SEQUENCE [LARGE SCALE GENOMIC DNA]</scope>
    <source>
        <strain evidence="2 3">CAU 1488</strain>
    </source>
</reference>
<evidence type="ECO:0000313" key="2">
    <source>
        <dbReference type="EMBL" id="TMV07010.1"/>
    </source>
</evidence>
<evidence type="ECO:0000313" key="3">
    <source>
        <dbReference type="Proteomes" id="UP001193035"/>
    </source>
</evidence>
<dbReference type="RefSeq" id="WP_138842859.1">
    <property type="nucleotide sequence ID" value="NZ_VCPD01000004.1"/>
</dbReference>
<proteinExistence type="predicted"/>
<dbReference type="EMBL" id="VCPD01000004">
    <property type="protein sequence ID" value="TMV07010.1"/>
    <property type="molecule type" value="Genomic_DNA"/>
</dbReference>